<evidence type="ECO:0000313" key="8">
    <source>
        <dbReference type="Proteomes" id="UP000555828"/>
    </source>
</evidence>
<dbReference type="Proteomes" id="UP000555828">
    <property type="component" value="Unassembled WGS sequence"/>
</dbReference>
<keyword evidence="8" id="KW-1185">Reference proteome</keyword>
<proteinExistence type="predicted"/>
<reference evidence="7 8" key="1">
    <citation type="submission" date="2020-08" db="EMBL/GenBank/DDBJ databases">
        <title>Genomic Encyclopedia of Type Strains, Phase IV (KMG-IV): sequencing the most valuable type-strain genomes for metagenomic binning, comparative biology and taxonomic classification.</title>
        <authorList>
            <person name="Goeker M."/>
        </authorList>
    </citation>
    <scope>NUCLEOTIDE SEQUENCE [LARGE SCALE GENOMIC DNA]</scope>
    <source>
        <strain evidence="7 8">DSM 13481</strain>
    </source>
</reference>
<dbReference type="Pfam" id="PF02583">
    <property type="entry name" value="Trns_repr_metal"/>
    <property type="match status" value="1"/>
</dbReference>
<evidence type="ECO:0000256" key="6">
    <source>
        <dbReference type="ARBA" id="ARBA00041544"/>
    </source>
</evidence>
<dbReference type="RefSeq" id="WP_184619064.1">
    <property type="nucleotide sequence ID" value="NZ_JACHEX010000002.1"/>
</dbReference>
<comment type="subunit">
    <text evidence="2">Homodimer.</text>
</comment>
<keyword evidence="4" id="KW-0479">Metal-binding</keyword>
<dbReference type="GO" id="GO:0045892">
    <property type="term" value="P:negative regulation of DNA-templated transcription"/>
    <property type="evidence" value="ECO:0007669"/>
    <property type="project" value="UniProtKB-ARBA"/>
</dbReference>
<dbReference type="GO" id="GO:0005737">
    <property type="term" value="C:cytoplasm"/>
    <property type="evidence" value="ECO:0007669"/>
    <property type="project" value="UniProtKB-SubCell"/>
</dbReference>
<dbReference type="PANTHER" id="PTHR33677:SF4">
    <property type="entry name" value="COPPER-SENSING TRANSCRIPTIONAL REPRESSOR CSOR"/>
    <property type="match status" value="1"/>
</dbReference>
<protein>
    <recommendedName>
        <fullName evidence="5">Copper-sensing transcriptional repressor CsoR</fullName>
    </recommendedName>
    <alternativeName>
        <fullName evidence="6">Copper-sensitive operon repressor</fullName>
    </alternativeName>
</protein>
<comment type="caution">
    <text evidence="7">The sequence shown here is derived from an EMBL/GenBank/DDBJ whole genome shotgun (WGS) entry which is preliminary data.</text>
</comment>
<dbReference type="Gene3D" id="1.20.58.1000">
    <property type="entry name" value="Metal-sensitive repressor, helix protomer"/>
    <property type="match status" value="1"/>
</dbReference>
<evidence type="ECO:0000256" key="1">
    <source>
        <dbReference type="ARBA" id="ARBA00004496"/>
    </source>
</evidence>
<comment type="subcellular location">
    <subcellularLocation>
        <location evidence="1">Cytoplasm</location>
    </subcellularLocation>
</comment>
<dbReference type="InterPro" id="IPR038390">
    <property type="entry name" value="Metal_Tscrpt_repr_sf"/>
</dbReference>
<gene>
    <name evidence="7" type="ORF">HNP65_000819</name>
</gene>
<evidence type="ECO:0000256" key="2">
    <source>
        <dbReference type="ARBA" id="ARBA00011738"/>
    </source>
</evidence>
<dbReference type="AlphaFoldDB" id="A0A841GUK2"/>
<dbReference type="InterPro" id="IPR003735">
    <property type="entry name" value="Metal_Tscrpt_repr"/>
</dbReference>
<sequence length="90" mass="10225">MKHKDALRTLKNARGQIDAVIKMIEENRYCIDISKQILAAISLLKKANVQVLNSHLETCVKSAAFSDDPQEIEEKIKELEDVISYLNKIV</sequence>
<evidence type="ECO:0000256" key="3">
    <source>
        <dbReference type="ARBA" id="ARBA00022490"/>
    </source>
</evidence>
<dbReference type="EMBL" id="JACHEX010000002">
    <property type="protein sequence ID" value="MBB6062381.1"/>
    <property type="molecule type" value="Genomic_DNA"/>
</dbReference>
<evidence type="ECO:0000256" key="5">
    <source>
        <dbReference type="ARBA" id="ARBA00039938"/>
    </source>
</evidence>
<evidence type="ECO:0000313" key="7">
    <source>
        <dbReference type="EMBL" id="MBB6062381.1"/>
    </source>
</evidence>
<dbReference type="GO" id="GO:0046872">
    <property type="term" value="F:metal ion binding"/>
    <property type="evidence" value="ECO:0007669"/>
    <property type="project" value="UniProtKB-KW"/>
</dbReference>
<accession>A0A841GUK2</accession>
<dbReference type="CDD" id="cd10159">
    <property type="entry name" value="CsoR-like_DUF156_2"/>
    <property type="match status" value="1"/>
</dbReference>
<name>A0A841GUK2_9BACT</name>
<keyword evidence="3" id="KW-0963">Cytoplasm</keyword>
<organism evidence="7 8">
    <name type="scientific">Thermosipho japonicus</name>
    <dbReference type="NCBI Taxonomy" id="90323"/>
    <lineage>
        <taxon>Bacteria</taxon>
        <taxon>Thermotogati</taxon>
        <taxon>Thermotogota</taxon>
        <taxon>Thermotogae</taxon>
        <taxon>Thermotogales</taxon>
        <taxon>Fervidobacteriaceae</taxon>
        <taxon>Thermosipho</taxon>
    </lineage>
</organism>
<dbReference type="GO" id="GO:0003677">
    <property type="term" value="F:DNA binding"/>
    <property type="evidence" value="ECO:0007669"/>
    <property type="project" value="UniProtKB-KW"/>
</dbReference>
<dbReference type="PANTHER" id="PTHR33677">
    <property type="entry name" value="TRANSCRIPTIONAL REPRESSOR FRMR-RELATED"/>
    <property type="match status" value="1"/>
</dbReference>
<evidence type="ECO:0000256" key="4">
    <source>
        <dbReference type="ARBA" id="ARBA00022723"/>
    </source>
</evidence>
<keyword evidence="7" id="KW-0238">DNA-binding</keyword>